<name>A0A8K0VE34_9RHOB</name>
<accession>A0A8K0VE34</accession>
<feature type="transmembrane region" description="Helical" evidence="1">
    <location>
        <begin position="123"/>
        <end position="142"/>
    </location>
</feature>
<dbReference type="AlphaFoldDB" id="A0A8K0VE34"/>
<feature type="transmembrane region" description="Helical" evidence="1">
    <location>
        <begin position="84"/>
        <end position="103"/>
    </location>
</feature>
<keyword evidence="1" id="KW-1133">Transmembrane helix</keyword>
<protein>
    <submittedName>
        <fullName evidence="2">Uncharacterized protein</fullName>
    </submittedName>
</protein>
<evidence type="ECO:0000313" key="2">
    <source>
        <dbReference type="EMBL" id="MBL4917622.1"/>
    </source>
</evidence>
<dbReference type="Proteomes" id="UP000648908">
    <property type="component" value="Unassembled WGS sequence"/>
</dbReference>
<dbReference type="RefSeq" id="WP_202688564.1">
    <property type="nucleotide sequence ID" value="NZ_JAESVN010000004.1"/>
</dbReference>
<keyword evidence="1" id="KW-0472">Membrane</keyword>
<reference evidence="2" key="1">
    <citation type="submission" date="2021-01" db="EMBL/GenBank/DDBJ databases">
        <title>Tabrizicola alba sp. nov. a motile alkaliphilic bacterium isolated from a soda lake.</title>
        <authorList>
            <person name="Szuroczki S."/>
            <person name="Abbaszade G."/>
            <person name="Schumann P."/>
            <person name="Toth E."/>
        </authorList>
    </citation>
    <scope>NUCLEOTIDE SEQUENCE</scope>
    <source>
        <strain evidence="2">DMG-N-6</strain>
    </source>
</reference>
<gene>
    <name evidence="2" type="ORF">JL811_10355</name>
</gene>
<evidence type="ECO:0000313" key="3">
    <source>
        <dbReference type="Proteomes" id="UP000648908"/>
    </source>
</evidence>
<feature type="transmembrane region" description="Helical" evidence="1">
    <location>
        <begin position="6"/>
        <end position="22"/>
    </location>
</feature>
<feature type="transmembrane region" description="Helical" evidence="1">
    <location>
        <begin position="34"/>
        <end position="52"/>
    </location>
</feature>
<feature type="transmembrane region" description="Helical" evidence="1">
    <location>
        <begin position="168"/>
        <end position="189"/>
    </location>
</feature>
<comment type="caution">
    <text evidence="2">The sequence shown here is derived from an EMBL/GenBank/DDBJ whole genome shotgun (WGS) entry which is preliminary data.</text>
</comment>
<organism evidence="2 3">
    <name type="scientific">Szabonella alba</name>
    <dbReference type="NCBI Taxonomy" id="2804194"/>
    <lineage>
        <taxon>Bacteria</taxon>
        <taxon>Pseudomonadati</taxon>
        <taxon>Pseudomonadota</taxon>
        <taxon>Alphaproteobacteria</taxon>
        <taxon>Rhodobacterales</taxon>
        <taxon>Paracoccaceae</taxon>
        <taxon>Szabonella</taxon>
    </lineage>
</organism>
<evidence type="ECO:0000256" key="1">
    <source>
        <dbReference type="SAM" id="Phobius"/>
    </source>
</evidence>
<dbReference type="EMBL" id="JAESVN010000004">
    <property type="protein sequence ID" value="MBL4917622.1"/>
    <property type="molecule type" value="Genomic_DNA"/>
</dbReference>
<keyword evidence="1" id="KW-0812">Transmembrane</keyword>
<keyword evidence="3" id="KW-1185">Reference proteome</keyword>
<proteinExistence type="predicted"/>
<sequence>MILSLYLSVPLLALWLVLPLLMRPAFRNAGLPPMAAATAVLALLFSAVMVLLSGDGSGPADPVAGMPDSKTTDLPFDHRGSGPGLLLDLGLVGLALSGTALLAKGLMQGAAPGFGLRLRRWMAGLGAYAFHAGTGLIAFLALRPADPAAADEAALQTGLHWTDQTGTIAGALLFAGAGLVVLALLLALLRRLRRN</sequence>